<dbReference type="Proteomes" id="UP000608594">
    <property type="component" value="Unassembled WGS sequence"/>
</dbReference>
<dbReference type="PANTHER" id="PTHR30535:SF34">
    <property type="entry name" value="MOLYBDATE-BINDING PROTEIN MOLA"/>
    <property type="match status" value="1"/>
</dbReference>
<proteinExistence type="predicted"/>
<evidence type="ECO:0000259" key="1">
    <source>
        <dbReference type="PROSITE" id="PS50983"/>
    </source>
</evidence>
<keyword evidence="3" id="KW-1185">Reference proteome</keyword>
<dbReference type="AlphaFoldDB" id="A0A926GEH5"/>
<dbReference type="EMBL" id="JACOQL010000003">
    <property type="protein sequence ID" value="MBC9247066.1"/>
    <property type="molecule type" value="Genomic_DNA"/>
</dbReference>
<organism evidence="2 3">
    <name type="scientific">Paracoccus amoyensis</name>
    <dbReference type="NCBI Taxonomy" id="2760093"/>
    <lineage>
        <taxon>Bacteria</taxon>
        <taxon>Pseudomonadati</taxon>
        <taxon>Pseudomonadota</taxon>
        <taxon>Alphaproteobacteria</taxon>
        <taxon>Rhodobacterales</taxon>
        <taxon>Paracoccaceae</taxon>
        <taxon>Paracoccus</taxon>
    </lineage>
</organism>
<reference evidence="2" key="1">
    <citation type="submission" date="2020-08" db="EMBL/GenBank/DDBJ databases">
        <title>Paracoccus amoyensis sp. nov., isolated from the surface seawater at coast of Xiamen, Fujian.</title>
        <authorList>
            <person name="Lyu L."/>
        </authorList>
    </citation>
    <scope>NUCLEOTIDE SEQUENCE</scope>
    <source>
        <strain evidence="2">11-3</strain>
    </source>
</reference>
<feature type="domain" description="Fe/B12 periplasmic-binding" evidence="1">
    <location>
        <begin position="22"/>
        <end position="260"/>
    </location>
</feature>
<evidence type="ECO:0000313" key="2">
    <source>
        <dbReference type="EMBL" id="MBC9247066.1"/>
    </source>
</evidence>
<dbReference type="GO" id="GO:0071281">
    <property type="term" value="P:cellular response to iron ion"/>
    <property type="evidence" value="ECO:0007669"/>
    <property type="project" value="TreeGrafter"/>
</dbReference>
<sequence length="260" mass="27798">MLVAAPAFAPALATPAPSAPQRVVSMNLCTDQLAMMLAAPGQLISVSDLAQDKRMSPMAQEAAGYPINRGRAEEIYLMNPDLVIAGEYASAPTVAMLRRLGIRVEVLSPAEDIDAIRDQITQVGDLLGQPEKARQILADFDTGLARVTSKTGRGRAALYYANGFTSGRDTLAGIIVTTAGYDNIANDYGVTETRALPLELLVMSDPDRLITGAKWPGQSRSEAILDHPVLAEITPNIIEATDANWVCGTPFILHAIRSLQ</sequence>
<dbReference type="Gene3D" id="3.40.50.1980">
    <property type="entry name" value="Nitrogenase molybdenum iron protein domain"/>
    <property type="match status" value="2"/>
</dbReference>
<dbReference type="PANTHER" id="PTHR30535">
    <property type="entry name" value="VITAMIN B12-BINDING PROTEIN"/>
    <property type="match status" value="1"/>
</dbReference>
<dbReference type="Pfam" id="PF01497">
    <property type="entry name" value="Peripla_BP_2"/>
    <property type="match status" value="1"/>
</dbReference>
<comment type="caution">
    <text evidence="2">The sequence shown here is derived from an EMBL/GenBank/DDBJ whole genome shotgun (WGS) entry which is preliminary data.</text>
</comment>
<dbReference type="SUPFAM" id="SSF53807">
    <property type="entry name" value="Helical backbone' metal receptor"/>
    <property type="match status" value="1"/>
</dbReference>
<evidence type="ECO:0000313" key="3">
    <source>
        <dbReference type="Proteomes" id="UP000608594"/>
    </source>
</evidence>
<dbReference type="PROSITE" id="PS50983">
    <property type="entry name" value="FE_B12_PBP"/>
    <property type="match status" value="1"/>
</dbReference>
<protein>
    <submittedName>
        <fullName evidence="2">ABC transporter substrate-binding protein</fullName>
    </submittedName>
</protein>
<dbReference type="InterPro" id="IPR050902">
    <property type="entry name" value="ABC_Transporter_SBP"/>
</dbReference>
<gene>
    <name evidence="2" type="ORF">H4P12_10115</name>
</gene>
<name>A0A926GEH5_9RHOB</name>
<dbReference type="InterPro" id="IPR002491">
    <property type="entry name" value="ABC_transptr_periplasmic_BD"/>
</dbReference>
<accession>A0A926GEH5</accession>